<dbReference type="OrthoDB" id="5950814at2759"/>
<organism evidence="2 3">
    <name type="scientific">Exaiptasia diaphana</name>
    <name type="common">Tropical sea anemone</name>
    <name type="synonym">Aiptasia pulchella</name>
    <dbReference type="NCBI Taxonomy" id="2652724"/>
    <lineage>
        <taxon>Eukaryota</taxon>
        <taxon>Metazoa</taxon>
        <taxon>Cnidaria</taxon>
        <taxon>Anthozoa</taxon>
        <taxon>Hexacorallia</taxon>
        <taxon>Actiniaria</taxon>
        <taxon>Aiptasiidae</taxon>
        <taxon>Exaiptasia</taxon>
    </lineage>
</organism>
<feature type="domain" description="O-methyltransferase dimerisation" evidence="1">
    <location>
        <begin position="19"/>
        <end position="79"/>
    </location>
</feature>
<dbReference type="InterPro" id="IPR036390">
    <property type="entry name" value="WH_DNA-bd_sf"/>
</dbReference>
<dbReference type="InterPro" id="IPR036388">
    <property type="entry name" value="WH-like_DNA-bd_sf"/>
</dbReference>
<dbReference type="AlphaFoldDB" id="A0A913YC83"/>
<evidence type="ECO:0000259" key="1">
    <source>
        <dbReference type="Pfam" id="PF08100"/>
    </source>
</evidence>
<dbReference type="Gene3D" id="1.10.10.10">
    <property type="entry name" value="Winged helix-like DNA-binding domain superfamily/Winged helix DNA-binding domain"/>
    <property type="match status" value="1"/>
</dbReference>
<accession>A0A913YC83</accession>
<reference evidence="2" key="1">
    <citation type="submission" date="2022-11" db="UniProtKB">
        <authorList>
            <consortium name="EnsemblMetazoa"/>
        </authorList>
    </citation>
    <scope>IDENTIFICATION</scope>
</reference>
<name>A0A913YC83_EXADI</name>
<evidence type="ECO:0000313" key="2">
    <source>
        <dbReference type="EnsemblMetazoa" id="XP_028512910.1"/>
    </source>
</evidence>
<dbReference type="RefSeq" id="XP_028512910.1">
    <property type="nucleotide sequence ID" value="XM_028657109.1"/>
</dbReference>
<proteinExistence type="predicted"/>
<keyword evidence="3" id="KW-1185">Reference proteome</keyword>
<dbReference type="InterPro" id="IPR012967">
    <property type="entry name" value="COMT_dimerisation"/>
</dbReference>
<evidence type="ECO:0000313" key="3">
    <source>
        <dbReference type="Proteomes" id="UP000887567"/>
    </source>
</evidence>
<dbReference type="GeneID" id="110232448"/>
<sequence>MEQTPQKMAVSSQEAYVLSIMHSLWKNRSIAVILGLKIPELLCNSEKPSMSIEEIATKSGCQSSTQLYALMRLLARWGIGRELENKHFTKNESMEVLRRDKGPSVGHAFEYYCSEEHYSALRSLGSCVKQGKPAFILEHGMDHFTYMYDLVKCYDQSKMFEGSSEHKIGSDDRRREFADNYSSAMLHFSHLAAPSDKTGVNTVYNVFPWIIYFSNVNA</sequence>
<dbReference type="SUPFAM" id="SSF46785">
    <property type="entry name" value="Winged helix' DNA-binding domain"/>
    <property type="match status" value="1"/>
</dbReference>
<dbReference type="KEGG" id="epa:110232448"/>
<dbReference type="Pfam" id="PF08100">
    <property type="entry name" value="Dimerisation"/>
    <property type="match status" value="1"/>
</dbReference>
<dbReference type="Proteomes" id="UP000887567">
    <property type="component" value="Unplaced"/>
</dbReference>
<protein>
    <recommendedName>
        <fullName evidence="1">O-methyltransferase dimerisation domain-containing protein</fullName>
    </recommendedName>
</protein>
<dbReference type="EnsemblMetazoa" id="XM_028657109.1">
    <property type="protein sequence ID" value="XP_028512910.1"/>
    <property type="gene ID" value="LOC110232448"/>
</dbReference>